<dbReference type="EMBL" id="VUJU01012929">
    <property type="protein sequence ID" value="KAF0706397.1"/>
    <property type="molecule type" value="Genomic_DNA"/>
</dbReference>
<comment type="caution">
    <text evidence="2">The sequence shown here is derived from an EMBL/GenBank/DDBJ whole genome shotgun (WGS) entry which is preliminary data.</text>
</comment>
<organism evidence="2 3">
    <name type="scientific">Aphis craccivora</name>
    <name type="common">Cowpea aphid</name>
    <dbReference type="NCBI Taxonomy" id="307492"/>
    <lineage>
        <taxon>Eukaryota</taxon>
        <taxon>Metazoa</taxon>
        <taxon>Ecdysozoa</taxon>
        <taxon>Arthropoda</taxon>
        <taxon>Hexapoda</taxon>
        <taxon>Insecta</taxon>
        <taxon>Pterygota</taxon>
        <taxon>Neoptera</taxon>
        <taxon>Paraneoptera</taxon>
        <taxon>Hemiptera</taxon>
        <taxon>Sternorrhyncha</taxon>
        <taxon>Aphidomorpha</taxon>
        <taxon>Aphidoidea</taxon>
        <taxon>Aphididae</taxon>
        <taxon>Aphidini</taxon>
        <taxon>Aphis</taxon>
        <taxon>Aphis</taxon>
    </lineage>
</organism>
<accession>A0A6G0VTY4</accession>
<dbReference type="Proteomes" id="UP000478052">
    <property type="component" value="Unassembled WGS sequence"/>
</dbReference>
<keyword evidence="3" id="KW-1185">Reference proteome</keyword>
<feature type="region of interest" description="Disordered" evidence="1">
    <location>
        <begin position="19"/>
        <end position="40"/>
    </location>
</feature>
<reference evidence="2 3" key="1">
    <citation type="submission" date="2019-08" db="EMBL/GenBank/DDBJ databases">
        <title>Whole genome of Aphis craccivora.</title>
        <authorList>
            <person name="Voronova N.V."/>
            <person name="Shulinski R.S."/>
            <person name="Bandarenka Y.V."/>
            <person name="Zhorov D.G."/>
            <person name="Warner D."/>
        </authorList>
    </citation>
    <scope>NUCLEOTIDE SEQUENCE [LARGE SCALE GENOMIC DNA]</scope>
    <source>
        <strain evidence="2">180601</strain>
        <tissue evidence="2">Whole Body</tissue>
    </source>
</reference>
<proteinExistence type="predicted"/>
<name>A0A6G0VTY4_APHCR</name>
<evidence type="ECO:0000313" key="2">
    <source>
        <dbReference type="EMBL" id="KAF0706397.1"/>
    </source>
</evidence>
<feature type="compositionally biased region" description="Basic residues" evidence="1">
    <location>
        <begin position="21"/>
        <end position="33"/>
    </location>
</feature>
<feature type="non-terminal residue" evidence="2">
    <location>
        <position position="1"/>
    </location>
</feature>
<evidence type="ECO:0000256" key="1">
    <source>
        <dbReference type="SAM" id="MobiDB-lite"/>
    </source>
</evidence>
<protein>
    <submittedName>
        <fullName evidence="2">Uncharacterized protein</fullName>
    </submittedName>
</protein>
<gene>
    <name evidence="2" type="ORF">FWK35_00024345</name>
</gene>
<sequence>NCDQDKFILTMISISLPTRTDRHKSTRNKRNYKGNRMNQDNSDEVTLSIIEFISQLKCKKSHYARSDSGRSYLPPQWSVKYLWEQWNKKRILDNKLTSSRGKFHKFWPSTSILKNF</sequence>
<evidence type="ECO:0000313" key="3">
    <source>
        <dbReference type="Proteomes" id="UP000478052"/>
    </source>
</evidence>
<dbReference type="AlphaFoldDB" id="A0A6G0VTY4"/>
<dbReference type="OrthoDB" id="10606431at2759"/>